<protein>
    <submittedName>
        <fullName evidence="2">Neurofascin</fullName>
    </submittedName>
</protein>
<evidence type="ECO:0000313" key="2">
    <source>
        <dbReference type="EMBL" id="KFO24870.1"/>
    </source>
</evidence>
<sequence length="87" mass="9335">MDQVTWTPMNATSAFGPNLCYTSRWRQRDLRGLQQQDGVGLCHVVGQTPVCVPCEIGVQAENGTGKGPEPNTIISDSGDHPGLCHCP</sequence>
<dbReference type="Proteomes" id="UP000028990">
    <property type="component" value="Unassembled WGS sequence"/>
</dbReference>
<name>A0A091D3R3_FUKDA</name>
<dbReference type="AlphaFoldDB" id="A0A091D3R3"/>
<proteinExistence type="predicted"/>
<keyword evidence="3" id="KW-1185">Reference proteome</keyword>
<accession>A0A091D3R3</accession>
<evidence type="ECO:0000313" key="3">
    <source>
        <dbReference type="Proteomes" id="UP000028990"/>
    </source>
</evidence>
<gene>
    <name evidence="2" type="ORF">H920_13671</name>
</gene>
<reference evidence="2 3" key="1">
    <citation type="submission" date="2013-11" db="EMBL/GenBank/DDBJ databases">
        <title>The Damaraland mole rat (Fukomys damarensis) genome and evolution of African mole rats.</title>
        <authorList>
            <person name="Gladyshev V.N."/>
            <person name="Fang X."/>
        </authorList>
    </citation>
    <scope>NUCLEOTIDE SEQUENCE [LARGE SCALE GENOMIC DNA]</scope>
    <source>
        <tissue evidence="2">Liver</tissue>
    </source>
</reference>
<feature type="region of interest" description="Disordered" evidence="1">
    <location>
        <begin position="62"/>
        <end position="87"/>
    </location>
</feature>
<evidence type="ECO:0000256" key="1">
    <source>
        <dbReference type="SAM" id="MobiDB-lite"/>
    </source>
</evidence>
<dbReference type="EMBL" id="KN123483">
    <property type="protein sequence ID" value="KFO24870.1"/>
    <property type="molecule type" value="Genomic_DNA"/>
</dbReference>
<organism evidence="2 3">
    <name type="scientific">Fukomys damarensis</name>
    <name type="common">Damaraland mole rat</name>
    <name type="synonym">Cryptomys damarensis</name>
    <dbReference type="NCBI Taxonomy" id="885580"/>
    <lineage>
        <taxon>Eukaryota</taxon>
        <taxon>Metazoa</taxon>
        <taxon>Chordata</taxon>
        <taxon>Craniata</taxon>
        <taxon>Vertebrata</taxon>
        <taxon>Euteleostomi</taxon>
        <taxon>Mammalia</taxon>
        <taxon>Eutheria</taxon>
        <taxon>Euarchontoglires</taxon>
        <taxon>Glires</taxon>
        <taxon>Rodentia</taxon>
        <taxon>Hystricomorpha</taxon>
        <taxon>Bathyergidae</taxon>
        <taxon>Fukomys</taxon>
    </lineage>
</organism>